<dbReference type="EMBL" id="CAJVQB010041443">
    <property type="protein sequence ID" value="CAG8829509.1"/>
    <property type="molecule type" value="Genomic_DNA"/>
</dbReference>
<sequence>MKLPNSINSIAFPQAFTTPPLLLKSGRGQDQQHKLTSLKIDKCNKLVYLNFSYPPASNITIGEDKQLITDRNMFKSQVEKLISVIRNIKGLNLGDPNGSSYCRQTQEQCAHKYFGNSKMGWLVREINPELEVL</sequence>
<evidence type="ECO:0000313" key="1">
    <source>
        <dbReference type="EMBL" id="CAG8829509.1"/>
    </source>
</evidence>
<gene>
    <name evidence="1" type="ORF">GMARGA_LOCUS30003</name>
</gene>
<organism evidence="1 2">
    <name type="scientific">Gigaspora margarita</name>
    <dbReference type="NCBI Taxonomy" id="4874"/>
    <lineage>
        <taxon>Eukaryota</taxon>
        <taxon>Fungi</taxon>
        <taxon>Fungi incertae sedis</taxon>
        <taxon>Mucoromycota</taxon>
        <taxon>Glomeromycotina</taxon>
        <taxon>Glomeromycetes</taxon>
        <taxon>Diversisporales</taxon>
        <taxon>Gigasporaceae</taxon>
        <taxon>Gigaspora</taxon>
    </lineage>
</organism>
<evidence type="ECO:0000313" key="2">
    <source>
        <dbReference type="Proteomes" id="UP000789901"/>
    </source>
</evidence>
<keyword evidence="2" id="KW-1185">Reference proteome</keyword>
<comment type="caution">
    <text evidence="1">The sequence shown here is derived from an EMBL/GenBank/DDBJ whole genome shotgun (WGS) entry which is preliminary data.</text>
</comment>
<dbReference type="Proteomes" id="UP000789901">
    <property type="component" value="Unassembled WGS sequence"/>
</dbReference>
<accession>A0ABN7WED4</accession>
<feature type="non-terminal residue" evidence="1">
    <location>
        <position position="133"/>
    </location>
</feature>
<proteinExistence type="predicted"/>
<protein>
    <submittedName>
        <fullName evidence="1">15521_t:CDS:1</fullName>
    </submittedName>
</protein>
<name>A0ABN7WED4_GIGMA</name>
<reference evidence="1 2" key="1">
    <citation type="submission" date="2021-06" db="EMBL/GenBank/DDBJ databases">
        <authorList>
            <person name="Kallberg Y."/>
            <person name="Tangrot J."/>
            <person name="Rosling A."/>
        </authorList>
    </citation>
    <scope>NUCLEOTIDE SEQUENCE [LARGE SCALE GENOMIC DNA]</scope>
    <source>
        <strain evidence="1 2">120-4 pot B 10/14</strain>
    </source>
</reference>